<evidence type="ECO:0000256" key="2">
    <source>
        <dbReference type="ARBA" id="ARBA00023125"/>
    </source>
</evidence>
<feature type="DNA-binding region" description="H-T-H motif" evidence="4">
    <location>
        <begin position="37"/>
        <end position="56"/>
    </location>
</feature>
<dbReference type="InterPro" id="IPR036271">
    <property type="entry name" value="Tet_transcr_reg_TetR-rel_C_sf"/>
</dbReference>
<dbReference type="PANTHER" id="PTHR30055:SF220">
    <property type="entry name" value="TETR-FAMILY REGULATORY PROTEIN"/>
    <property type="match status" value="1"/>
</dbReference>
<feature type="domain" description="HTH tetR-type" evidence="5">
    <location>
        <begin position="14"/>
        <end position="74"/>
    </location>
</feature>
<keyword evidence="2 4" id="KW-0238">DNA-binding</keyword>
<dbReference type="EMBL" id="CP036422">
    <property type="protein sequence ID" value="QFU75200.1"/>
    <property type="molecule type" value="Genomic_DNA"/>
</dbReference>
<dbReference type="Pfam" id="PF00440">
    <property type="entry name" value="TetR_N"/>
    <property type="match status" value="1"/>
</dbReference>
<keyword evidence="1" id="KW-0805">Transcription regulation</keyword>
<dbReference type="InterPro" id="IPR001647">
    <property type="entry name" value="HTH_TetR"/>
</dbReference>
<dbReference type="Gene3D" id="1.10.357.10">
    <property type="entry name" value="Tetracycline Repressor, domain 2"/>
    <property type="match status" value="1"/>
</dbReference>
<keyword evidence="7" id="KW-1185">Reference proteome</keyword>
<evidence type="ECO:0000256" key="1">
    <source>
        <dbReference type="ARBA" id="ARBA00023015"/>
    </source>
</evidence>
<protein>
    <submittedName>
        <fullName evidence="6">TetR/AcrR family transcriptional regulator</fullName>
    </submittedName>
</protein>
<dbReference type="RefSeq" id="WP_152661306.1">
    <property type="nucleotide sequence ID" value="NZ_CP036422.1"/>
</dbReference>
<dbReference type="PRINTS" id="PR00455">
    <property type="entry name" value="HTHTETR"/>
</dbReference>
<name>A0A5P9NHA1_9GAMM</name>
<dbReference type="KEGG" id="halc:EY643_05790"/>
<evidence type="ECO:0000313" key="6">
    <source>
        <dbReference type="EMBL" id="QFU75200.1"/>
    </source>
</evidence>
<dbReference type="GO" id="GO:0003700">
    <property type="term" value="F:DNA-binding transcription factor activity"/>
    <property type="evidence" value="ECO:0007669"/>
    <property type="project" value="TreeGrafter"/>
</dbReference>
<dbReference type="Proteomes" id="UP000326287">
    <property type="component" value="Chromosome"/>
</dbReference>
<keyword evidence="3" id="KW-0804">Transcription</keyword>
<dbReference type="InterPro" id="IPR050109">
    <property type="entry name" value="HTH-type_TetR-like_transc_reg"/>
</dbReference>
<dbReference type="SUPFAM" id="SSF48498">
    <property type="entry name" value="Tetracyclin repressor-like, C-terminal domain"/>
    <property type="match status" value="1"/>
</dbReference>
<evidence type="ECO:0000259" key="5">
    <source>
        <dbReference type="PROSITE" id="PS50977"/>
    </source>
</evidence>
<dbReference type="Pfam" id="PF13305">
    <property type="entry name" value="TetR_C_33"/>
    <property type="match status" value="1"/>
</dbReference>
<dbReference type="InterPro" id="IPR025996">
    <property type="entry name" value="MT1864/Rv1816-like_C"/>
</dbReference>
<dbReference type="PANTHER" id="PTHR30055">
    <property type="entry name" value="HTH-TYPE TRANSCRIPTIONAL REGULATOR RUTR"/>
    <property type="match status" value="1"/>
</dbReference>
<reference evidence="6 7" key="1">
    <citation type="submission" date="2019-02" db="EMBL/GenBank/DDBJ databases">
        <authorList>
            <person name="Li S.-H."/>
        </authorList>
    </citation>
    <scope>NUCLEOTIDE SEQUENCE [LARGE SCALE GENOMIC DNA]</scope>
    <source>
        <strain evidence="6 7">IMCC14385</strain>
    </source>
</reference>
<dbReference type="AlphaFoldDB" id="A0A5P9NHA1"/>
<dbReference type="PROSITE" id="PS50977">
    <property type="entry name" value="HTH_TETR_2"/>
    <property type="match status" value="1"/>
</dbReference>
<evidence type="ECO:0000313" key="7">
    <source>
        <dbReference type="Proteomes" id="UP000326287"/>
    </source>
</evidence>
<sequence length="209" mass="23750">MSAQAASKRNYHHGDLKQALLDETARILREEGEEALSLRTLAAKLGVSRTAPYNHFKNKQSLLCAVAEDGFTRFNQSMKNARDLSRDKGGEAITRAMVKAYLDFARSHREYYDLMFAGEFWRSEDLTPALKTKARSVLRQDIERLKRGQQRGLIAQDLDTVQFSQMYWGTLHGISRLSLDGVFTDNTSLKKLCDSTATMLWQQLDPKGN</sequence>
<dbReference type="GO" id="GO:0000976">
    <property type="term" value="F:transcription cis-regulatory region binding"/>
    <property type="evidence" value="ECO:0007669"/>
    <property type="project" value="TreeGrafter"/>
</dbReference>
<organism evidence="6 7">
    <name type="scientific">Halioglobus maricola</name>
    <dbReference type="NCBI Taxonomy" id="2601894"/>
    <lineage>
        <taxon>Bacteria</taxon>
        <taxon>Pseudomonadati</taxon>
        <taxon>Pseudomonadota</taxon>
        <taxon>Gammaproteobacteria</taxon>
        <taxon>Cellvibrionales</taxon>
        <taxon>Halieaceae</taxon>
        <taxon>Halioglobus</taxon>
    </lineage>
</organism>
<gene>
    <name evidence="6" type="ORF">EY643_05790</name>
</gene>
<proteinExistence type="predicted"/>
<dbReference type="SUPFAM" id="SSF46689">
    <property type="entry name" value="Homeodomain-like"/>
    <property type="match status" value="1"/>
</dbReference>
<evidence type="ECO:0000256" key="4">
    <source>
        <dbReference type="PROSITE-ProRule" id="PRU00335"/>
    </source>
</evidence>
<dbReference type="OrthoDB" id="5293556at2"/>
<accession>A0A5P9NHA1</accession>
<evidence type="ECO:0000256" key="3">
    <source>
        <dbReference type="ARBA" id="ARBA00023163"/>
    </source>
</evidence>
<dbReference type="InterPro" id="IPR009057">
    <property type="entry name" value="Homeodomain-like_sf"/>
</dbReference>